<evidence type="ECO:0000313" key="1">
    <source>
        <dbReference type="EMBL" id="KAI5438452.1"/>
    </source>
</evidence>
<name>A0A9D4YF57_PEA</name>
<keyword evidence="2" id="KW-1185">Reference proteome</keyword>
<gene>
    <name evidence="1" type="ORF">KIW84_024262</name>
</gene>
<protein>
    <submittedName>
        <fullName evidence="1">Uncharacterized protein</fullName>
    </submittedName>
</protein>
<organism evidence="1 2">
    <name type="scientific">Pisum sativum</name>
    <name type="common">Garden pea</name>
    <name type="synonym">Lathyrus oleraceus</name>
    <dbReference type="NCBI Taxonomy" id="3888"/>
    <lineage>
        <taxon>Eukaryota</taxon>
        <taxon>Viridiplantae</taxon>
        <taxon>Streptophyta</taxon>
        <taxon>Embryophyta</taxon>
        <taxon>Tracheophyta</taxon>
        <taxon>Spermatophyta</taxon>
        <taxon>Magnoliopsida</taxon>
        <taxon>eudicotyledons</taxon>
        <taxon>Gunneridae</taxon>
        <taxon>Pentapetalae</taxon>
        <taxon>rosids</taxon>
        <taxon>fabids</taxon>
        <taxon>Fabales</taxon>
        <taxon>Fabaceae</taxon>
        <taxon>Papilionoideae</taxon>
        <taxon>50 kb inversion clade</taxon>
        <taxon>NPAAA clade</taxon>
        <taxon>Hologalegina</taxon>
        <taxon>IRL clade</taxon>
        <taxon>Fabeae</taxon>
        <taxon>Lathyrus</taxon>
    </lineage>
</organism>
<reference evidence="1 2" key="1">
    <citation type="journal article" date="2022" name="Nat. Genet.">
        <title>Improved pea reference genome and pan-genome highlight genomic features and evolutionary characteristics.</title>
        <authorList>
            <person name="Yang T."/>
            <person name="Liu R."/>
            <person name="Luo Y."/>
            <person name="Hu S."/>
            <person name="Wang D."/>
            <person name="Wang C."/>
            <person name="Pandey M.K."/>
            <person name="Ge S."/>
            <person name="Xu Q."/>
            <person name="Li N."/>
            <person name="Li G."/>
            <person name="Huang Y."/>
            <person name="Saxena R.K."/>
            <person name="Ji Y."/>
            <person name="Li M."/>
            <person name="Yan X."/>
            <person name="He Y."/>
            <person name="Liu Y."/>
            <person name="Wang X."/>
            <person name="Xiang C."/>
            <person name="Varshney R.K."/>
            <person name="Ding H."/>
            <person name="Gao S."/>
            <person name="Zong X."/>
        </authorList>
    </citation>
    <scope>NUCLEOTIDE SEQUENCE [LARGE SCALE GENOMIC DNA]</scope>
    <source>
        <strain evidence="1 2">cv. Zhongwan 6</strain>
    </source>
</reference>
<dbReference type="Gramene" id="Psat02G0426200-T1">
    <property type="protein sequence ID" value="KAI5438452.1"/>
    <property type="gene ID" value="KIW84_024262"/>
</dbReference>
<comment type="caution">
    <text evidence="1">The sequence shown here is derived from an EMBL/GenBank/DDBJ whole genome shotgun (WGS) entry which is preliminary data.</text>
</comment>
<dbReference type="Proteomes" id="UP001058974">
    <property type="component" value="Chromosome 2"/>
</dbReference>
<dbReference type="EMBL" id="JAMSHJ010000002">
    <property type="protein sequence ID" value="KAI5438452.1"/>
    <property type="molecule type" value="Genomic_DNA"/>
</dbReference>
<evidence type="ECO:0000313" key="2">
    <source>
        <dbReference type="Proteomes" id="UP001058974"/>
    </source>
</evidence>
<proteinExistence type="predicted"/>
<accession>A0A9D4YF57</accession>
<sequence>MSSLSCPSEPPDVGNWFSSYEYQSPNLDSNFTLEESSFGKRKSLHKDETKTEIVQPKVCVEHNSSFDVSYGMKKNINTANTSHLEKILQPCMQVKELQYSLGSTKHNETVNRNCGSPGRNGEAHFMSLDTHTSAMRPPNLVYLKASRRAAQHVPEIKKMIVLLQQGNKEQHGLGRNDHLLNQFQLKPCKQQHGLGLTCIT</sequence>
<dbReference type="AlphaFoldDB" id="A0A9D4YF57"/>